<accession>A0A397QA25</accession>
<dbReference type="EMBL" id="QXDF01000001">
    <property type="protein sequence ID" value="RIA56645.1"/>
    <property type="molecule type" value="Genomic_DNA"/>
</dbReference>
<dbReference type="RefSeq" id="WP_119061417.1">
    <property type="nucleotide sequence ID" value="NZ_QXDF01000001.1"/>
</dbReference>
<feature type="domain" description="Organic solvent tolerance-like N-terminal" evidence="4">
    <location>
        <begin position="57"/>
        <end position="176"/>
    </location>
</feature>
<evidence type="ECO:0000256" key="2">
    <source>
        <dbReference type="ARBA" id="ARBA00022729"/>
    </source>
</evidence>
<evidence type="ECO:0000256" key="1">
    <source>
        <dbReference type="ARBA" id="ARBA00022448"/>
    </source>
</evidence>
<dbReference type="Gene3D" id="2.60.450.10">
    <property type="entry name" value="Lipopolysaccharide (LPS) transport protein A like domain"/>
    <property type="match status" value="1"/>
</dbReference>
<dbReference type="NCBIfam" id="TIGR03002">
    <property type="entry name" value="outer_YhbN_LptA"/>
    <property type="match status" value="1"/>
</dbReference>
<dbReference type="GO" id="GO:0030288">
    <property type="term" value="C:outer membrane-bounded periplasmic space"/>
    <property type="evidence" value="ECO:0007669"/>
    <property type="project" value="TreeGrafter"/>
</dbReference>
<comment type="caution">
    <text evidence="5">The sequence shown here is derived from an EMBL/GenBank/DDBJ whole genome shotgun (WGS) entry which is preliminary data.</text>
</comment>
<dbReference type="GO" id="GO:0009279">
    <property type="term" value="C:cell outer membrane"/>
    <property type="evidence" value="ECO:0007669"/>
    <property type="project" value="TreeGrafter"/>
</dbReference>
<dbReference type="PANTHER" id="PTHR36504">
    <property type="entry name" value="LIPOPOLYSACCHARIDE EXPORT SYSTEM PROTEIN LPTA"/>
    <property type="match status" value="1"/>
</dbReference>
<dbReference type="Proteomes" id="UP000266273">
    <property type="component" value="Unassembled WGS sequence"/>
</dbReference>
<evidence type="ECO:0000259" key="4">
    <source>
        <dbReference type="Pfam" id="PF03968"/>
    </source>
</evidence>
<evidence type="ECO:0000313" key="6">
    <source>
        <dbReference type="Proteomes" id="UP000266273"/>
    </source>
</evidence>
<dbReference type="InterPro" id="IPR005653">
    <property type="entry name" value="OstA-like_N"/>
</dbReference>
<dbReference type="Pfam" id="PF03968">
    <property type="entry name" value="LptD_N"/>
    <property type="match status" value="1"/>
</dbReference>
<name>A0A397QA25_9HYPH</name>
<evidence type="ECO:0000256" key="3">
    <source>
        <dbReference type="ARBA" id="ARBA00022764"/>
    </source>
</evidence>
<evidence type="ECO:0000313" key="5">
    <source>
        <dbReference type="EMBL" id="RIA56645.1"/>
    </source>
</evidence>
<dbReference type="GO" id="GO:0017089">
    <property type="term" value="F:glycolipid transfer activity"/>
    <property type="evidence" value="ECO:0007669"/>
    <property type="project" value="TreeGrafter"/>
</dbReference>
<protein>
    <submittedName>
        <fullName evidence="5">Lipopolysaccharide export system protein LptA</fullName>
    </submittedName>
</protein>
<keyword evidence="1" id="KW-0813">Transport</keyword>
<keyword evidence="3" id="KW-0574">Periplasm</keyword>
<organism evidence="5 6">
    <name type="scientific">Dichotomicrobium thermohalophilum</name>
    <dbReference type="NCBI Taxonomy" id="933063"/>
    <lineage>
        <taxon>Bacteria</taxon>
        <taxon>Pseudomonadati</taxon>
        <taxon>Pseudomonadota</taxon>
        <taxon>Alphaproteobacteria</taxon>
        <taxon>Hyphomicrobiales</taxon>
        <taxon>Hyphomicrobiaceae</taxon>
        <taxon>Dichotomicrobium</taxon>
    </lineage>
</organism>
<sequence>MKRKTASLRQPRLRQVWMAAAFVVLGLFASVAVAPALAQSIGSSFQAYQTSTDEPIDIEADLLEVDDKQKQAVFKGNVVARQGGFSLKAKELAVHYTGQPSGDVATASTGGRNASIRRIEAKGKVLVTTKDDQTATSEWANFDVEEQVVTIGGNVVLSQGENVLRGDRLVIDLKSGKSRFEVKNESGKQRIRGLFQPRQD</sequence>
<reference evidence="5 6" key="1">
    <citation type="submission" date="2018-08" db="EMBL/GenBank/DDBJ databases">
        <title>Genomic Encyclopedia of Archaeal and Bacterial Type Strains, Phase II (KMG-II): from individual species to whole genera.</title>
        <authorList>
            <person name="Goeker M."/>
        </authorList>
    </citation>
    <scope>NUCLEOTIDE SEQUENCE [LARGE SCALE GENOMIC DNA]</scope>
    <source>
        <strain evidence="5 6">DSM 5002</strain>
    </source>
</reference>
<dbReference type="OrthoDB" id="9811926at2"/>
<dbReference type="PANTHER" id="PTHR36504:SF1">
    <property type="entry name" value="LIPOPOLYSACCHARIDE EXPORT SYSTEM PROTEIN LPTA"/>
    <property type="match status" value="1"/>
</dbReference>
<dbReference type="InterPro" id="IPR052037">
    <property type="entry name" value="LPS_export_LptA"/>
</dbReference>
<proteinExistence type="predicted"/>
<dbReference type="InterPro" id="IPR014340">
    <property type="entry name" value="LptA"/>
</dbReference>
<keyword evidence="2" id="KW-0732">Signal</keyword>
<keyword evidence="6" id="KW-1185">Reference proteome</keyword>
<dbReference type="GO" id="GO:0001530">
    <property type="term" value="F:lipopolysaccharide binding"/>
    <property type="evidence" value="ECO:0007669"/>
    <property type="project" value="InterPro"/>
</dbReference>
<dbReference type="AlphaFoldDB" id="A0A397QA25"/>
<dbReference type="GO" id="GO:0015920">
    <property type="term" value="P:lipopolysaccharide transport"/>
    <property type="evidence" value="ECO:0007669"/>
    <property type="project" value="InterPro"/>
</dbReference>
<gene>
    <name evidence="5" type="ORF">BXY53_1751</name>
</gene>